<dbReference type="Pfam" id="PF00271">
    <property type="entry name" value="Helicase_C"/>
    <property type="match status" value="1"/>
</dbReference>
<dbReference type="InterPro" id="IPR005034">
    <property type="entry name" value="Dicer_dimerisation"/>
</dbReference>
<accession>A0A8S3XKS7</accession>
<dbReference type="CDD" id="cd00593">
    <property type="entry name" value="RIBOc"/>
    <property type="match status" value="1"/>
</dbReference>
<feature type="compositionally biased region" description="Low complexity" evidence="8">
    <location>
        <begin position="2773"/>
        <end position="2782"/>
    </location>
</feature>
<feature type="domain" description="Dicer dsRNA-binding fold" evidence="12">
    <location>
        <begin position="2012"/>
        <end position="2112"/>
    </location>
</feature>
<dbReference type="GO" id="GO:0004525">
    <property type="term" value="F:ribonuclease III activity"/>
    <property type="evidence" value="ECO:0007669"/>
    <property type="project" value="InterPro"/>
</dbReference>
<feature type="domain" description="RNase III" evidence="9">
    <location>
        <begin position="2985"/>
        <end position="3050"/>
    </location>
</feature>
<feature type="region of interest" description="Disordered" evidence="8">
    <location>
        <begin position="2166"/>
        <end position="2190"/>
    </location>
</feature>
<feature type="compositionally biased region" description="Polar residues" evidence="8">
    <location>
        <begin position="3299"/>
        <end position="3309"/>
    </location>
</feature>
<feature type="compositionally biased region" description="Gly residues" evidence="8">
    <location>
        <begin position="11"/>
        <end position="25"/>
    </location>
</feature>
<evidence type="ECO:0000256" key="4">
    <source>
        <dbReference type="ARBA" id="ARBA00022801"/>
    </source>
</evidence>
<dbReference type="GO" id="GO:0030422">
    <property type="term" value="P:siRNA processing"/>
    <property type="evidence" value="ECO:0007669"/>
    <property type="project" value="TreeGrafter"/>
</dbReference>
<protein>
    <submittedName>
        <fullName evidence="13">(apollo) hypothetical protein</fullName>
    </submittedName>
</protein>
<gene>
    <name evidence="13" type="ORF">PAPOLLO_LOCUS18523</name>
</gene>
<keyword evidence="14" id="KW-1185">Reference proteome</keyword>
<dbReference type="GO" id="GO:0005634">
    <property type="term" value="C:nucleus"/>
    <property type="evidence" value="ECO:0007669"/>
    <property type="project" value="TreeGrafter"/>
</dbReference>
<dbReference type="PANTHER" id="PTHR14950">
    <property type="entry name" value="DICER-RELATED"/>
    <property type="match status" value="1"/>
</dbReference>
<feature type="compositionally biased region" description="Polar residues" evidence="8">
    <location>
        <begin position="57"/>
        <end position="67"/>
    </location>
</feature>
<dbReference type="PROSITE" id="PS50821">
    <property type="entry name" value="PAZ"/>
    <property type="match status" value="1"/>
</dbReference>
<evidence type="ECO:0000256" key="2">
    <source>
        <dbReference type="ARBA" id="ARBA00022737"/>
    </source>
</evidence>
<organism evidence="13 14">
    <name type="scientific">Parnassius apollo</name>
    <name type="common">Apollo butterfly</name>
    <name type="synonym">Papilio apollo</name>
    <dbReference type="NCBI Taxonomy" id="110799"/>
    <lineage>
        <taxon>Eukaryota</taxon>
        <taxon>Metazoa</taxon>
        <taxon>Ecdysozoa</taxon>
        <taxon>Arthropoda</taxon>
        <taxon>Hexapoda</taxon>
        <taxon>Insecta</taxon>
        <taxon>Pterygota</taxon>
        <taxon>Neoptera</taxon>
        <taxon>Endopterygota</taxon>
        <taxon>Lepidoptera</taxon>
        <taxon>Glossata</taxon>
        <taxon>Ditrysia</taxon>
        <taxon>Papilionoidea</taxon>
        <taxon>Papilionidae</taxon>
        <taxon>Parnassiinae</taxon>
        <taxon>Parnassini</taxon>
        <taxon>Parnassius</taxon>
        <taxon>Parnassius</taxon>
    </lineage>
</organism>
<dbReference type="GO" id="GO:0006309">
    <property type="term" value="P:apoptotic DNA fragmentation"/>
    <property type="evidence" value="ECO:0007669"/>
    <property type="project" value="TreeGrafter"/>
</dbReference>
<feature type="compositionally biased region" description="Acidic residues" evidence="8">
    <location>
        <begin position="2721"/>
        <end position="2738"/>
    </location>
</feature>
<dbReference type="Proteomes" id="UP000691718">
    <property type="component" value="Unassembled WGS sequence"/>
</dbReference>
<feature type="region of interest" description="Disordered" evidence="8">
    <location>
        <begin position="1188"/>
        <end position="1207"/>
    </location>
</feature>
<comment type="similarity">
    <text evidence="6">Belongs to the helicase family. Dicer subfamily.</text>
</comment>
<keyword evidence="4" id="KW-0378">Hydrolase</keyword>
<evidence type="ECO:0000259" key="10">
    <source>
        <dbReference type="PROSITE" id="PS50821"/>
    </source>
</evidence>
<dbReference type="InterPro" id="IPR001650">
    <property type="entry name" value="Helicase_C-like"/>
</dbReference>
<evidence type="ECO:0000256" key="1">
    <source>
        <dbReference type="ARBA" id="ARBA00022722"/>
    </source>
</evidence>
<dbReference type="PANTHER" id="PTHR14950:SF37">
    <property type="entry name" value="ENDORIBONUCLEASE DICER"/>
    <property type="match status" value="1"/>
</dbReference>
<proteinExistence type="inferred from homology"/>
<dbReference type="Pfam" id="PF03368">
    <property type="entry name" value="Dicer_dimer"/>
    <property type="match status" value="1"/>
</dbReference>
<comment type="caution">
    <text evidence="13">The sequence shown here is derived from an EMBL/GenBank/DDBJ whole genome shotgun (WGS) entry which is preliminary data.</text>
</comment>
<feature type="region of interest" description="Disordered" evidence="8">
    <location>
        <begin position="2586"/>
        <end position="2633"/>
    </location>
</feature>
<dbReference type="GO" id="GO:0000166">
    <property type="term" value="F:nucleotide binding"/>
    <property type="evidence" value="ECO:0007669"/>
    <property type="project" value="UniProtKB-KW"/>
</dbReference>
<evidence type="ECO:0000256" key="8">
    <source>
        <dbReference type="SAM" id="MobiDB-lite"/>
    </source>
</evidence>
<evidence type="ECO:0000256" key="5">
    <source>
        <dbReference type="ARBA" id="ARBA00023158"/>
    </source>
</evidence>
<dbReference type="EMBL" id="CAJQZP010001176">
    <property type="protein sequence ID" value="CAG5026091.1"/>
    <property type="molecule type" value="Genomic_DNA"/>
</dbReference>
<dbReference type="CDD" id="cd15903">
    <property type="entry name" value="Dicer_PBD"/>
    <property type="match status" value="1"/>
</dbReference>
<feature type="compositionally biased region" description="Low complexity" evidence="8">
    <location>
        <begin position="26"/>
        <end position="46"/>
    </location>
</feature>
<dbReference type="PROSITE" id="PS51327">
    <property type="entry name" value="DICER_DSRBF"/>
    <property type="match status" value="1"/>
</dbReference>
<name>A0A8S3XKS7_PARAO</name>
<feature type="region of interest" description="Disordered" evidence="8">
    <location>
        <begin position="1562"/>
        <end position="1581"/>
    </location>
</feature>
<evidence type="ECO:0000313" key="14">
    <source>
        <dbReference type="Proteomes" id="UP000691718"/>
    </source>
</evidence>
<feature type="region of interest" description="Disordered" evidence="8">
    <location>
        <begin position="1"/>
        <end position="72"/>
    </location>
</feature>
<dbReference type="GO" id="GO:0004530">
    <property type="term" value="F:deoxyribonuclease I activity"/>
    <property type="evidence" value="ECO:0007669"/>
    <property type="project" value="TreeGrafter"/>
</dbReference>
<keyword evidence="2" id="KW-0677">Repeat</keyword>
<evidence type="ECO:0000256" key="6">
    <source>
        <dbReference type="ARBA" id="ARBA00035116"/>
    </source>
</evidence>
<feature type="region of interest" description="Disordered" evidence="8">
    <location>
        <begin position="2769"/>
        <end position="2791"/>
    </location>
</feature>
<dbReference type="InterPro" id="IPR048513">
    <property type="entry name" value="Dicer_PBD"/>
</dbReference>
<dbReference type="SMART" id="SM00949">
    <property type="entry name" value="PAZ"/>
    <property type="match status" value="1"/>
</dbReference>
<feature type="region of interest" description="Disordered" evidence="8">
    <location>
        <begin position="2362"/>
        <end position="2384"/>
    </location>
</feature>
<dbReference type="InterPro" id="IPR000999">
    <property type="entry name" value="RNase_III_dom"/>
</dbReference>
<evidence type="ECO:0000259" key="12">
    <source>
        <dbReference type="PROSITE" id="PS51327"/>
    </source>
</evidence>
<feature type="compositionally biased region" description="Basic and acidic residues" evidence="8">
    <location>
        <begin position="2178"/>
        <end position="2190"/>
    </location>
</feature>
<dbReference type="GO" id="GO:0070578">
    <property type="term" value="C:RISC-loading complex"/>
    <property type="evidence" value="ECO:0007669"/>
    <property type="project" value="TreeGrafter"/>
</dbReference>
<keyword evidence="7" id="KW-0694">RNA-binding</keyword>
<keyword evidence="5" id="KW-0943">RNA-mediated gene silencing</keyword>
<feature type="domain" description="Helicase C-terminal" evidence="11">
    <location>
        <begin position="1620"/>
        <end position="1790"/>
    </location>
</feature>
<dbReference type="GO" id="GO:0005737">
    <property type="term" value="C:cytoplasm"/>
    <property type="evidence" value="ECO:0007669"/>
    <property type="project" value="TreeGrafter"/>
</dbReference>
<dbReference type="InterPro" id="IPR003100">
    <property type="entry name" value="PAZ_dom"/>
</dbReference>
<evidence type="ECO:0000259" key="9">
    <source>
        <dbReference type="PROSITE" id="PS50142"/>
    </source>
</evidence>
<dbReference type="InterPro" id="IPR048512">
    <property type="entry name" value="Dicer_platform"/>
</dbReference>
<keyword evidence="3" id="KW-0547">Nucleotide-binding</keyword>
<evidence type="ECO:0000256" key="3">
    <source>
        <dbReference type="ARBA" id="ARBA00022741"/>
    </source>
</evidence>
<feature type="compositionally biased region" description="Basic and acidic residues" evidence="8">
    <location>
        <begin position="2603"/>
        <end position="2633"/>
    </location>
</feature>
<evidence type="ECO:0000256" key="7">
    <source>
        <dbReference type="PROSITE-ProRule" id="PRU00657"/>
    </source>
</evidence>
<dbReference type="Pfam" id="PF00636">
    <property type="entry name" value="Ribonuclease_3"/>
    <property type="match status" value="1"/>
</dbReference>
<keyword evidence="1" id="KW-0540">Nuclease</keyword>
<feature type="region of interest" description="Disordered" evidence="8">
    <location>
        <begin position="3286"/>
        <end position="3314"/>
    </location>
</feature>
<evidence type="ECO:0000259" key="11">
    <source>
        <dbReference type="PROSITE" id="PS51194"/>
    </source>
</evidence>
<reference evidence="13" key="1">
    <citation type="submission" date="2021-04" db="EMBL/GenBank/DDBJ databases">
        <authorList>
            <person name="Tunstrom K."/>
        </authorList>
    </citation>
    <scope>NUCLEOTIDE SEQUENCE</scope>
</reference>
<dbReference type="GO" id="GO:0031054">
    <property type="term" value="P:pre-miRNA processing"/>
    <property type="evidence" value="ECO:0007669"/>
    <property type="project" value="TreeGrafter"/>
</dbReference>
<dbReference type="SMART" id="SM00490">
    <property type="entry name" value="HELICc"/>
    <property type="match status" value="1"/>
</dbReference>
<feature type="region of interest" description="Disordered" evidence="8">
    <location>
        <begin position="2718"/>
        <end position="2744"/>
    </location>
</feature>
<sequence>MDLIRKRIGPLPGGRRGVSGAGAGRGSMRAASRARGAARSASSPTHPSSPPDGLMSAGSSRTRQAASATGGVRRIRWTRDMNANALRAYYGAKGEETAGIAYRARMHCFFAEHEPSIPVTEINLADRVRYIMRSKIFDDAELERLRREAIPSSNELATAEDAAPQATDQLPRVEAAMDLPVVVDSDDDEMVSHELEQMRSISNVEAILETRSMPLENRPRLPRIPLSKRNRAVVRSLNPILVTYLEASRDLCETDSVLFGAAVAACRIIGAKLPMAGRATKQSSAIPAWRKRIEDRIAKARALIGRLISFRSGNNRPRVVRTVRMAFAGTNISLSQPDITQKLTERIDDLKQKIATWGRWIRRFTERSGQFNQNRLFQSDQKRLYKSLERPEVCGAGSGPDEANTVTFWRGLWSEPVNHSEGPWTEVVASQCASITPMDPVIITPDDVAEAIRRAPNWKSPGLDGLHQYWLKGFMVCHAVLARQFQEALNQKSLPSLFTTGITHLVPKDQQRASDDDQRKITELKLSAFMAEHKISHIVMDHLVDLLPKAFPDSKIASNIKLKHTKLQAIINNVIGASEGECLVEDLKREKFSIMVDESTDVASVKTMCVVVKYYDPNLGRIVSRFWDLIQIFDDKKAGTSGDYSATAEKLFNSIIKSFRDKNIPLENTIGFGSDGCNMMMGCHNSVSSRFRQLCPGITVIKCLCHSLHLCASDACKELPHDAEKLTRMIYNYFKNSSKRQAELKEFQVFTDTNIHKLLRPAQTRWLSLSSVVNRIMEQWDALRLYFDDKWLEDQDCQAIHILLNDHIIKAYFYFLCWMLPKFTRVNVYFQSEDPVIIEAHNKMKELYRELLSLYITPNHLKNTPLDAIDPTDSQHYINLKNIYLGLGVANQVAVPELHVSTEEVTVMKQKCLNFIVKACVGIRKRYSLNDPVLSSIAKLDPDSCLSDNRLQSLSSLFPVLPRLKPQTLNDQQTLDDEWRNLMLTADEQHLNTNQPADVFWHQRVTIALDMETCCSRFTAAEGGARLAAVVGMKNTIITEHCSFVATRLLYEDAYKIRGLLSEGRQRSVYLTRASRIAYVAYELSILTDLAIGQSVKYEDIDDWRGQLEEKEVIVCTSNTLQRILREGLLSIPVINVLVIDSCHLISIDEDLKYVMDLYKQCEVSGRPRLLALTYPLFTSASNDNEQLENVNKNNEERDDKSDVEDETISDTDIVNADQVDNNEIIENQSENKELVNENNAVAISVEDSMVVVKTREYSIGDYQNVDDFEMYEKLGWKIEELENDLNCEMDLAEDIDGGKRLSATISKPKEVIIEFGRQLSLDDLPDQYKELDQYMRDTIRDAMDFINEHRYDPMEIYGEDLLEEFMNIPDPTREPKELFYQFLYILDELGPYAADKAAFYLLTKLEKLKVKVPYERHFLLLCMCTSLLVKIRAFADDIFSQFTDWEKIQTFCTPKLLRFAEILEQFRPTESKKIDGNRVDSLENATDSSKSEINNAKTTNMLQTINDCDFISLGNKIEDRVNTYEANLKEIENVPEECGNTVDSCGNKSDSSLRIVEINSNSNNDVKKDENKLNSDTNKVDSWQNGAKLDRNINIMRGTRHRVRGRGRIPRNNPVRVQQAQQNPDALCGIVFVKEPLMTKIIFMLIVDMTRCRPSLNHVSAQYCADETTGSELKECQRQSRKQEDVLKKFRMHECNLLLATPALEEGIDLPRCNLVVRWDIPPSYRSHSLCRGRARAPRSALALLAEAPEYSKLLLHHLAIYRELDQIISRKCGCGIQDEPPPEEENHADNFTPVVKAYSPVETKVIISLKDTEVNLAKNISKKYLQQLIKVICERKIINTETEDVNNIIKYLKESEPELIEGNCKEKIETNSSIEESEEKRKIEDSDLINGKKKFEDGLSENEIKSFVDEIITIQKSRNIKNDIITDLVKQIDCIHIDSRNDISEFQDSKDNVNHNSDKSESLKEIVENVNRCIESLSVDRFKDIVNCKTETGVKSSDSDCVASVDLSTAIALINRYCGKLPSDTFTRLAPQWWMEEVRLPDRDGNMQKAYICTLRLPLNCPVKYNIVGHPMPTRVLARRMVALQACRILHKSGELDNQLMPIGKENFKAAELEGTSNLINNCAHINGDATELNDSARPGTTKRRQYYFKRTAWAFTDCQPVIDTSDSEIDPPDGVQRDAEPKQEVKSDAKRNTLYAIDSRLWCALPERYNTRGRRLHAPQHASQAIGILMARHQPDKLQIPAFPVYTRSGEVRVSVQLAPHADVRLSPTRARLVRRFMRFVFSDVLRVRRRGMKLQSEGSTHNNYYIVPTIKTTKEDGTTMVDVDWGFLELIYKHTEEKKSLEMEKPLLFQQDDEEEDEALEDKMLEKDRGRDKDGKVKKMENPLLKPGETFVFDPEKYKEAVVTPWYRNQDQPQFFLVAEICWNLTPDSAFPSAMHSTFREYYSTKYGVVLTQPNQPLLDVDHTSARLNLLTPRYVNRKGVALPVSSERTRRAKRDRLDQKQILLPELCRVHPFAAPLWFATVALPCVLYRINALLIADEIRRAVAIDVGLGIPKIDESTCPGFQWPPLDFGWSLAEVLSADSEKNEKKKDEEDPSIIEQKERELREKEENERIAREEEEQKKKETEKTINDILQEKEDAANGFEIGTWSNDMASSIPDTVEFDDYLEPLPSNLTFCTSASGSGNWSDPIEKPKMQFGGSRTFSMADSDCSYMSSDFDTDDSDLNSEGSDEDTDTSGFCSSKNSNAAMGVRIEYKTAREAEAVDLERVQSAPAAPQPSAEDDARDRARHRAALRAAQPPPQYIEQFRESVTNHEKEIVDRGFLLDKDKPITDLLPEASRDSIEKLIPQAKPVVNLKEVEEIFPYGSEELSYSDGQITIESIERNKRLLLSKLKESLPEDDIKRLNCFSMKDVDIDSPNYVNEKVVNVGFDTKDSYKEKIEQWHNEKEFKPYYQEGRVQNGKEFDFDYQPDLEGHPGPSPSVILQALTMSNANDGINLERLETIGDSFLKFAITAYLYCAHPTVHEGKLSHMRSKQVSNLNLYRLGRSKRLGARMTASKFEPHDNWLPPCHRAPQTLHRKPVRTPLPHTPATLTTTIQNKFEPHDNWLPPCHRAPHTLHRKPVRTPLPHTPATVTNTIQYKFEPHDNWLPPCHRAPHTLHRKPVSTPLPHTPATLTTTIQYNRTTTGCAPATARRTRCTASPCVRHPATHTCHTHHYYKIQVRAARQLAAALPPRAAYVAPQARAYATATLTTTIQYKFEPHDNWLPPCRRAPHTLHRKPVRTRLPHTPATPPLLYNTSASRTTTGCRPDTARRTRCTASPCIRHCHTHHYYTIQVRAARQLAAALPPRAAHAPHRKPVRTPLPHTPATVTNTIQYKFEPHDNWLPPCHRAPHTLHRKPVRTPLPHTPATVTNTIQYKFETHDNWLPP</sequence>
<feature type="compositionally biased region" description="Basic and acidic residues" evidence="8">
    <location>
        <begin position="2586"/>
        <end position="2596"/>
    </location>
</feature>
<dbReference type="FunFam" id="2.170.260.10:FF:000002">
    <property type="entry name" value="Putative Endoribonuclease Dicer"/>
    <property type="match status" value="1"/>
</dbReference>
<dbReference type="PROSITE" id="PS51194">
    <property type="entry name" value="HELICASE_CTER"/>
    <property type="match status" value="1"/>
</dbReference>
<feature type="domain" description="PAZ" evidence="10">
    <location>
        <begin position="2391"/>
        <end position="2517"/>
    </location>
</feature>
<dbReference type="GO" id="GO:0003723">
    <property type="term" value="F:RNA binding"/>
    <property type="evidence" value="ECO:0007669"/>
    <property type="project" value="UniProtKB-UniRule"/>
</dbReference>
<dbReference type="PROSITE" id="PS50142">
    <property type="entry name" value="RNASE_3_2"/>
    <property type="match status" value="1"/>
</dbReference>
<evidence type="ECO:0000313" key="13">
    <source>
        <dbReference type="EMBL" id="CAG5026091.1"/>
    </source>
</evidence>
<feature type="compositionally biased region" description="Basic and acidic residues" evidence="8">
    <location>
        <begin position="2365"/>
        <end position="2384"/>
    </location>
</feature>
<dbReference type="Pfam" id="PF02170">
    <property type="entry name" value="PAZ"/>
    <property type="match status" value="1"/>
</dbReference>
<dbReference type="SMART" id="SM00535">
    <property type="entry name" value="RIBOc"/>
    <property type="match status" value="1"/>
</dbReference>
<dbReference type="OrthoDB" id="2392202at2759"/>
<dbReference type="Pfam" id="PF20931">
    <property type="entry name" value="Dicer_platform"/>
    <property type="match status" value="1"/>
</dbReference>